<dbReference type="PIRSF" id="PIRSF002161">
    <property type="entry name" value="Ribosomal_L5"/>
    <property type="match status" value="1"/>
</dbReference>
<dbReference type="GO" id="GO:0006412">
    <property type="term" value="P:translation"/>
    <property type="evidence" value="ECO:0007669"/>
    <property type="project" value="UniProtKB-UniRule"/>
</dbReference>
<evidence type="ECO:0000256" key="1">
    <source>
        <dbReference type="ARBA" id="ARBA00008553"/>
    </source>
</evidence>
<proteinExistence type="inferred from homology"/>
<dbReference type="InterPro" id="IPR031310">
    <property type="entry name" value="Ribosomal_uL5_N"/>
</dbReference>
<evidence type="ECO:0000256" key="6">
    <source>
        <dbReference type="ARBA" id="ARBA00023274"/>
    </source>
</evidence>
<comment type="subunit">
    <text evidence="7">Part of the 50S ribosomal subunit; contacts the 5S rRNA and probably tRNA. Forms a bridge to the 30S subunit in the 70S ribosome.</text>
</comment>
<dbReference type="GeneID" id="74568600"/>
<evidence type="ECO:0000256" key="8">
    <source>
        <dbReference type="RuleBase" id="RU003930"/>
    </source>
</evidence>
<dbReference type="PANTHER" id="PTHR11994">
    <property type="entry name" value="60S RIBOSOMAL PROTEIN L11-RELATED"/>
    <property type="match status" value="1"/>
</dbReference>
<dbReference type="AlphaFoldDB" id="A0A915SAJ1"/>
<dbReference type="EMBL" id="AP019769">
    <property type="protein sequence ID" value="BBL45802.1"/>
    <property type="molecule type" value="Genomic_DNA"/>
</dbReference>
<evidence type="ECO:0000259" key="10">
    <source>
        <dbReference type="Pfam" id="PF00673"/>
    </source>
</evidence>
<dbReference type="InterPro" id="IPR022804">
    <property type="entry name" value="Ribosomal_uL5_arc"/>
</dbReference>
<dbReference type="InterPro" id="IPR022803">
    <property type="entry name" value="Ribosomal_uL5_dom_sf"/>
</dbReference>
<organism evidence="11 12">
    <name type="scientific">Nanobdella aerobiophila</name>
    <dbReference type="NCBI Taxonomy" id="2586965"/>
    <lineage>
        <taxon>Archaea</taxon>
        <taxon>Nanobdellota</taxon>
        <taxon>Nanobdellia</taxon>
        <taxon>Nanobdellales</taxon>
        <taxon>Nanobdellaceae</taxon>
        <taxon>Nanobdella</taxon>
    </lineage>
</organism>
<accession>A0A915SAJ1</accession>
<keyword evidence="4 7" id="KW-0694">RNA-binding</keyword>
<dbReference type="GO" id="GO:0003735">
    <property type="term" value="F:structural constituent of ribosome"/>
    <property type="evidence" value="ECO:0007669"/>
    <property type="project" value="InterPro"/>
</dbReference>
<comment type="similarity">
    <text evidence="1 7 8">Belongs to the universal ribosomal protein uL5 family.</text>
</comment>
<protein>
    <recommendedName>
        <fullName evidence="7">Large ribosomal subunit protein uL5</fullName>
    </recommendedName>
</protein>
<keyword evidence="6 7" id="KW-0687">Ribonucleoprotein</keyword>
<evidence type="ECO:0000259" key="9">
    <source>
        <dbReference type="Pfam" id="PF00281"/>
    </source>
</evidence>
<sequence>MNQNKDNIMRRIIIDKVTINIGVGKPGEPLEKAEKLLKKMFPDLKPVRTKAKKRIQTWGIRPGLEIGVKVTIRGKKAEEVLSWLLKSVNNTLNNSQFDQYGNFGFGIKEYVWIPGLKYDPDIGIYGMDVIVTVKRPGYRVQYRRIKRSKIRSNHRTNKDDVIKFLKEKFKVNISE</sequence>
<keyword evidence="2 7" id="KW-0820">tRNA-binding</keyword>
<comment type="function">
    <text evidence="7">This is 1 of the proteins that bind and probably mediate the attachment of the 5S RNA into the large ribosomal subunit, where it forms part of the central protuberance. In the 70S ribosome it contacts protein S13 of the 30S subunit (bridge B1b), connecting the 2 subunits; this bridge is implicated in subunit movement. May contact the P site tRNA; the 5S rRNA and some of its associated proteins might help stabilize positioning of ribosome-bound tRNAs.</text>
</comment>
<dbReference type="NCBIfam" id="NF003258">
    <property type="entry name" value="PRK04219.1"/>
    <property type="match status" value="1"/>
</dbReference>
<keyword evidence="12" id="KW-1185">Reference proteome</keyword>
<dbReference type="InterPro" id="IPR031309">
    <property type="entry name" value="Ribosomal_uL5_C"/>
</dbReference>
<dbReference type="GO" id="GO:0005840">
    <property type="term" value="C:ribosome"/>
    <property type="evidence" value="ECO:0007669"/>
    <property type="project" value="UniProtKB-KW"/>
</dbReference>
<dbReference type="RefSeq" id="WP_258393113.1">
    <property type="nucleotide sequence ID" value="NZ_AP019769.1"/>
</dbReference>
<reference evidence="12" key="1">
    <citation type="journal article" date="2022" name="Int. J. Syst. Evol. Microbiol.">
        <title>Nanobdella aerobiophila gen. nov., sp. nov., a thermoacidophilic, obligate ectosymbiotic archaeon, and proposal of Nanobdellaceae fam. nov., Nanobdellales ord. nov. and Nanobdellia class. nov.</title>
        <authorList>
            <person name="Kato S."/>
            <person name="Ogasawara A."/>
            <person name="Itoh T."/>
            <person name="Sakai H.D."/>
            <person name="Shimizu M."/>
            <person name="Yuki M."/>
            <person name="Kaneko M."/>
            <person name="Takashina T."/>
            <person name="Ohkuma M."/>
        </authorList>
    </citation>
    <scope>NUCLEOTIDE SEQUENCE [LARGE SCALE GENOMIC DNA]</scope>
    <source>
        <strain evidence="12">MJ1</strain>
    </source>
</reference>
<dbReference type="GO" id="GO:0000049">
    <property type="term" value="F:tRNA binding"/>
    <property type="evidence" value="ECO:0007669"/>
    <property type="project" value="UniProtKB-UniRule"/>
</dbReference>
<dbReference type="KEGG" id="naer:MJ1_0657"/>
<dbReference type="Pfam" id="PF00673">
    <property type="entry name" value="Ribosomal_L5_C"/>
    <property type="match status" value="1"/>
</dbReference>
<dbReference type="GO" id="GO:0019843">
    <property type="term" value="F:rRNA binding"/>
    <property type="evidence" value="ECO:0007669"/>
    <property type="project" value="UniProtKB-UniRule"/>
</dbReference>
<dbReference type="Pfam" id="PF00281">
    <property type="entry name" value="Ribosomal_L5"/>
    <property type="match status" value="1"/>
</dbReference>
<dbReference type="SUPFAM" id="SSF55282">
    <property type="entry name" value="RL5-like"/>
    <property type="match status" value="1"/>
</dbReference>
<keyword evidence="5 7" id="KW-0689">Ribosomal protein</keyword>
<evidence type="ECO:0000256" key="7">
    <source>
        <dbReference type="HAMAP-Rule" id="MF_01333"/>
    </source>
</evidence>
<dbReference type="Proteomes" id="UP001055553">
    <property type="component" value="Chromosome"/>
</dbReference>
<evidence type="ECO:0000256" key="3">
    <source>
        <dbReference type="ARBA" id="ARBA00022730"/>
    </source>
</evidence>
<dbReference type="FunFam" id="3.30.1440.10:FF:000002">
    <property type="entry name" value="60S ribosomal protein L11"/>
    <property type="match status" value="1"/>
</dbReference>
<evidence type="ECO:0000256" key="5">
    <source>
        <dbReference type="ARBA" id="ARBA00022980"/>
    </source>
</evidence>
<dbReference type="Gene3D" id="3.30.1440.10">
    <property type="match status" value="1"/>
</dbReference>
<name>A0A915SAJ1_9ARCH</name>
<gene>
    <name evidence="7" type="primary">rpl5</name>
    <name evidence="11" type="ORF">MJ1_0657</name>
</gene>
<evidence type="ECO:0000256" key="2">
    <source>
        <dbReference type="ARBA" id="ARBA00022555"/>
    </source>
</evidence>
<evidence type="ECO:0000313" key="12">
    <source>
        <dbReference type="Proteomes" id="UP001055553"/>
    </source>
</evidence>
<evidence type="ECO:0000313" key="11">
    <source>
        <dbReference type="EMBL" id="BBL45802.1"/>
    </source>
</evidence>
<dbReference type="HAMAP" id="MF_01333_A">
    <property type="entry name" value="Ribosomal_uL5_A"/>
    <property type="match status" value="1"/>
</dbReference>
<keyword evidence="3 7" id="KW-0699">rRNA-binding</keyword>
<feature type="domain" description="Large ribosomal subunit protein uL5 C-terminal" evidence="10">
    <location>
        <begin position="65"/>
        <end position="140"/>
    </location>
</feature>
<dbReference type="GO" id="GO:1990904">
    <property type="term" value="C:ribonucleoprotein complex"/>
    <property type="evidence" value="ECO:0007669"/>
    <property type="project" value="UniProtKB-KW"/>
</dbReference>
<feature type="domain" description="Large ribosomal subunit protein uL5 N-terminal" evidence="9">
    <location>
        <begin position="7"/>
        <end position="61"/>
    </location>
</feature>
<dbReference type="InterPro" id="IPR002132">
    <property type="entry name" value="Ribosomal_uL5"/>
</dbReference>
<dbReference type="InterPro" id="IPR057266">
    <property type="entry name" value="Ribosomal_uL5_euk/arc-type"/>
</dbReference>
<evidence type="ECO:0000256" key="4">
    <source>
        <dbReference type="ARBA" id="ARBA00022884"/>
    </source>
</evidence>